<evidence type="ECO:0000313" key="4">
    <source>
        <dbReference type="EMBL" id="SDW05971.1"/>
    </source>
</evidence>
<dbReference type="Gene3D" id="3.30.300.30">
    <property type="match status" value="1"/>
</dbReference>
<gene>
    <name evidence="4" type="ORF">SAMN05444336_10139</name>
</gene>
<evidence type="ECO:0000259" key="2">
    <source>
        <dbReference type="Pfam" id="PF00501"/>
    </source>
</evidence>
<dbReference type="EMBL" id="FNMZ01000001">
    <property type="protein sequence ID" value="SDW05971.1"/>
    <property type="molecule type" value="Genomic_DNA"/>
</dbReference>
<keyword evidence="5" id="KW-1185">Reference proteome</keyword>
<name>A0A1H2QFH6_9RHOB</name>
<evidence type="ECO:0000313" key="5">
    <source>
        <dbReference type="Proteomes" id="UP000199118"/>
    </source>
</evidence>
<dbReference type="InterPro" id="IPR042099">
    <property type="entry name" value="ANL_N_sf"/>
</dbReference>
<dbReference type="Pfam" id="PF13193">
    <property type="entry name" value="AMP-binding_C"/>
    <property type="match status" value="1"/>
</dbReference>
<feature type="domain" description="AMP-dependent synthetase/ligase" evidence="2">
    <location>
        <begin position="36"/>
        <end position="375"/>
    </location>
</feature>
<protein>
    <submittedName>
        <fullName evidence="4">Fatty-acyl-CoA synthase/long-chain acyl-CoA synthetase/malonyl-CoA/methylmalonyl-CoA synthetase</fullName>
    </submittedName>
</protein>
<dbReference type="PANTHER" id="PTHR43201">
    <property type="entry name" value="ACYL-COA SYNTHETASE"/>
    <property type="match status" value="1"/>
</dbReference>
<dbReference type="AlphaFoldDB" id="A0A1H2QFH6"/>
<dbReference type="GO" id="GO:0031956">
    <property type="term" value="F:medium-chain fatty acid-CoA ligase activity"/>
    <property type="evidence" value="ECO:0007669"/>
    <property type="project" value="TreeGrafter"/>
</dbReference>
<proteinExistence type="predicted"/>
<dbReference type="OrthoDB" id="9803968at2"/>
<dbReference type="GO" id="GO:0006631">
    <property type="term" value="P:fatty acid metabolic process"/>
    <property type="evidence" value="ECO:0007669"/>
    <property type="project" value="TreeGrafter"/>
</dbReference>
<dbReference type="STRING" id="356660.SAMN05444336_10139"/>
<feature type="region of interest" description="Disordered" evidence="1">
    <location>
        <begin position="1"/>
        <end position="26"/>
    </location>
</feature>
<accession>A0A1H2QFH6</accession>
<dbReference type="InterPro" id="IPR025110">
    <property type="entry name" value="AMP-bd_C"/>
</dbReference>
<feature type="compositionally biased region" description="Low complexity" evidence="1">
    <location>
        <begin position="1"/>
        <end position="18"/>
    </location>
</feature>
<dbReference type="Gene3D" id="3.40.50.12780">
    <property type="entry name" value="N-terminal domain of ligase-like"/>
    <property type="match status" value="1"/>
</dbReference>
<dbReference type="PANTHER" id="PTHR43201:SF32">
    <property type="entry name" value="2-SUCCINYLBENZOATE--COA LIGASE, CHLOROPLASTIC_PEROXISOMAL"/>
    <property type="match status" value="1"/>
</dbReference>
<dbReference type="Pfam" id="PF00501">
    <property type="entry name" value="AMP-binding"/>
    <property type="match status" value="1"/>
</dbReference>
<evidence type="ECO:0000259" key="3">
    <source>
        <dbReference type="Pfam" id="PF13193"/>
    </source>
</evidence>
<dbReference type="InterPro" id="IPR045851">
    <property type="entry name" value="AMP-bd_C_sf"/>
</dbReference>
<organism evidence="4 5">
    <name type="scientific">Albimonas donghaensis</name>
    <dbReference type="NCBI Taxonomy" id="356660"/>
    <lineage>
        <taxon>Bacteria</taxon>
        <taxon>Pseudomonadati</taxon>
        <taxon>Pseudomonadota</taxon>
        <taxon>Alphaproteobacteria</taxon>
        <taxon>Rhodobacterales</taxon>
        <taxon>Paracoccaceae</taxon>
        <taxon>Albimonas</taxon>
    </lineage>
</organism>
<dbReference type="InterPro" id="IPR000873">
    <property type="entry name" value="AMP-dep_synth/lig_dom"/>
</dbReference>
<reference evidence="4 5" key="1">
    <citation type="submission" date="2016-10" db="EMBL/GenBank/DDBJ databases">
        <authorList>
            <person name="de Groot N.N."/>
        </authorList>
    </citation>
    <scope>NUCLEOTIDE SEQUENCE [LARGE SCALE GENOMIC DNA]</scope>
    <source>
        <strain evidence="4 5">DSM 17890</strain>
    </source>
</reference>
<dbReference type="Proteomes" id="UP000199118">
    <property type="component" value="Unassembled WGS sequence"/>
</dbReference>
<feature type="domain" description="AMP-binding enzyme C-terminal" evidence="3">
    <location>
        <begin position="428"/>
        <end position="501"/>
    </location>
</feature>
<evidence type="ECO:0000256" key="1">
    <source>
        <dbReference type="SAM" id="MobiDB-lite"/>
    </source>
</evidence>
<sequence length="514" mass="55891">MNDAGAGSATPGSPATTGRGTPARGMDSGNLAGILDVHARTRAGHTALVFHDREWTYEDFAREVRRHARHLVDTGVRAGDLVGVSLEDSPRTLFVLFALARIGAMSLPMDARWSEVERTRLVAFFKPRLVLSDSPIAPVDRETVMRVDPAWDAAVMAAQDDAPLASGPDLPLLVSLSSGTTGRPTGPMVTHERMFARFMSQTVSLTFNAYDRFMTATPLYFGGGRTFSLSQIVLGSTLVLCPPPYSPEALAAEIARTRANGVFLVPTLLRRLLDLPEEVQASFRGLRLLISSGSPLHRHEREQVRAKITPNYYEYYASTEGGGVSVLPPQDQEIRPESVGRPSFRVEVEIVGPDHRPLPAGETGMVRYRGPGVADSFFRDPEASATAFRDGWFYPGDLGALDADGYLTLRGRAKDMINRGGVNIYPQEIEQTLQGMEEVAEACVFPLPHAELGEEVCAALVLRDGDGVDDLKARCRAELASYKVPSRWFVMESLPKNSGGKVVKAEVARIAAQG</sequence>
<dbReference type="SUPFAM" id="SSF56801">
    <property type="entry name" value="Acetyl-CoA synthetase-like"/>
    <property type="match status" value="1"/>
</dbReference>